<sequence>MGWLSHVFLLIFLTGIYFETVWSDQSYYEYSESESGQDYSGQDSENEPGQSYPQQNGDRLDSENAPDRSYPHQIGNRPGQSYPLQNGNSQGSENEPSPNYPQQNDNRPGQNSPQQIGNQPDQDYPPQNSNRPGQNYPQQSGNSPDQSYPQQNGNNPDQSYPQQNGNNQGSENEPSQNYPQQNGNGPDESYPQQNDNRPRQNSPQQNGNQPDEDYPQQNSNKPGQNYPQQSDNSPDQSYPQQNSNGPNLENEPGQNSPQQNGNKPGLSEPQQNSNGPDQNNPQHNGSRQGLKDDPNDPLGFNELGDKFVKIFIQNVVENPNFGKGADTDFTEVTYALKDAMNLLRQAHHAPPEQKRTIMIAFSATIAELIVIECRDDLAVFEKVRIVTNALKTAYIQTTGRINYPLINEVTFLVIIFLEETSQKPPKNIHQMFPGFPGLIFLPRTFQPRFTYDPRLISYIYGYPEDFISNIPTKHGIPQEEVPGQNYTIYFPFLRRFIEEFESIYPLYPYHRMPQSEYELLFPELYRLKPQKYNFTIFRPGTNPYKVIHKHIRKVRHKHYRKVRNPHYRPGEPKYE</sequence>
<comment type="caution">
    <text evidence="4">The sequence shown here is derived from an EMBL/GenBank/DDBJ whole genome shotgun (WGS) entry which is preliminary data.</text>
</comment>
<dbReference type="InterPro" id="IPR031913">
    <property type="entry name" value="Spidroin_N"/>
</dbReference>
<feature type="compositionally biased region" description="Polar residues" evidence="1">
    <location>
        <begin position="78"/>
        <end position="160"/>
    </location>
</feature>
<gene>
    <name evidence="4" type="ORF">LARSCL_LOCUS4249</name>
</gene>
<evidence type="ECO:0000259" key="3">
    <source>
        <dbReference type="Pfam" id="PF16763"/>
    </source>
</evidence>
<keyword evidence="5" id="KW-1185">Reference proteome</keyword>
<dbReference type="AlphaFoldDB" id="A0AAV1ZA18"/>
<dbReference type="EMBL" id="CAXIEN010000034">
    <property type="protein sequence ID" value="CAL1268578.1"/>
    <property type="molecule type" value="Genomic_DNA"/>
</dbReference>
<organism evidence="4 5">
    <name type="scientific">Larinioides sclopetarius</name>
    <dbReference type="NCBI Taxonomy" id="280406"/>
    <lineage>
        <taxon>Eukaryota</taxon>
        <taxon>Metazoa</taxon>
        <taxon>Ecdysozoa</taxon>
        <taxon>Arthropoda</taxon>
        <taxon>Chelicerata</taxon>
        <taxon>Arachnida</taxon>
        <taxon>Araneae</taxon>
        <taxon>Araneomorphae</taxon>
        <taxon>Entelegynae</taxon>
        <taxon>Araneoidea</taxon>
        <taxon>Araneidae</taxon>
        <taxon>Larinioides</taxon>
    </lineage>
</organism>
<feature type="domain" description="Spidroin N-terminal" evidence="3">
    <location>
        <begin position="302"/>
        <end position="419"/>
    </location>
</feature>
<name>A0AAV1ZA18_9ARAC</name>
<accession>A0AAV1ZA18</accession>
<feature type="region of interest" description="Disordered" evidence="1">
    <location>
        <begin position="32"/>
        <end position="301"/>
    </location>
</feature>
<reference evidence="4 5" key="1">
    <citation type="submission" date="2024-04" db="EMBL/GenBank/DDBJ databases">
        <authorList>
            <person name="Rising A."/>
            <person name="Reimegard J."/>
            <person name="Sonavane S."/>
            <person name="Akerstrom W."/>
            <person name="Nylinder S."/>
            <person name="Hedman E."/>
            <person name="Kallberg Y."/>
        </authorList>
    </citation>
    <scope>NUCLEOTIDE SEQUENCE [LARGE SCALE GENOMIC DNA]</scope>
</reference>
<dbReference type="InterPro" id="IPR038243">
    <property type="entry name" value="Spidroin_N_sf"/>
</dbReference>
<evidence type="ECO:0000313" key="4">
    <source>
        <dbReference type="EMBL" id="CAL1268578.1"/>
    </source>
</evidence>
<dbReference type="Gene3D" id="1.10.274.70">
    <property type="match status" value="1"/>
</dbReference>
<feature type="compositionally biased region" description="Low complexity" evidence="1">
    <location>
        <begin position="161"/>
        <end position="175"/>
    </location>
</feature>
<evidence type="ECO:0000256" key="1">
    <source>
        <dbReference type="SAM" id="MobiDB-lite"/>
    </source>
</evidence>
<evidence type="ECO:0000313" key="5">
    <source>
        <dbReference type="Proteomes" id="UP001497382"/>
    </source>
</evidence>
<feature type="compositionally biased region" description="Basic and acidic residues" evidence="1">
    <location>
        <begin position="58"/>
        <end position="70"/>
    </location>
</feature>
<feature type="signal peptide" evidence="2">
    <location>
        <begin position="1"/>
        <end position="23"/>
    </location>
</feature>
<proteinExistence type="predicted"/>
<feature type="compositionally biased region" description="Low complexity" evidence="1">
    <location>
        <begin position="32"/>
        <end position="42"/>
    </location>
</feature>
<feature type="compositionally biased region" description="Polar residues" evidence="1">
    <location>
        <begin position="176"/>
        <end position="287"/>
    </location>
</feature>
<feature type="chain" id="PRO_5043886600" description="Spidroin N-terminal domain-containing protein" evidence="2">
    <location>
        <begin position="24"/>
        <end position="575"/>
    </location>
</feature>
<keyword evidence="2" id="KW-0732">Signal</keyword>
<evidence type="ECO:0000256" key="2">
    <source>
        <dbReference type="SAM" id="SignalP"/>
    </source>
</evidence>
<feature type="compositionally biased region" description="Polar residues" evidence="1">
    <location>
        <begin position="47"/>
        <end position="57"/>
    </location>
</feature>
<dbReference type="Pfam" id="PF16763">
    <property type="entry name" value="Spidroin_N"/>
    <property type="match status" value="1"/>
</dbReference>
<protein>
    <recommendedName>
        <fullName evidence="3">Spidroin N-terminal domain-containing protein</fullName>
    </recommendedName>
</protein>
<dbReference type="Proteomes" id="UP001497382">
    <property type="component" value="Unassembled WGS sequence"/>
</dbReference>